<dbReference type="PANTHER" id="PTHR20883">
    <property type="entry name" value="PHYTANOYL-COA DIOXYGENASE DOMAIN CONTAINING 1"/>
    <property type="match status" value="1"/>
</dbReference>
<accession>A0A8J2UBC8</accession>
<dbReference type="InterPro" id="IPR008775">
    <property type="entry name" value="Phytyl_CoA_dOase-like"/>
</dbReference>
<dbReference type="Gene3D" id="2.60.120.620">
    <property type="entry name" value="q2cbj1_9rhob like domain"/>
    <property type="match status" value="1"/>
</dbReference>
<dbReference type="EMBL" id="BMJC01000001">
    <property type="protein sequence ID" value="GGA93290.1"/>
    <property type="molecule type" value="Genomic_DNA"/>
</dbReference>
<evidence type="ECO:0000313" key="2">
    <source>
        <dbReference type="EMBL" id="GGA93290.1"/>
    </source>
</evidence>
<dbReference type="Proteomes" id="UP000607559">
    <property type="component" value="Unassembled WGS sequence"/>
</dbReference>
<evidence type="ECO:0000313" key="3">
    <source>
        <dbReference type="Proteomes" id="UP000607559"/>
    </source>
</evidence>
<dbReference type="RefSeq" id="WP_188930251.1">
    <property type="nucleotide sequence ID" value="NZ_BMJC01000001.1"/>
</dbReference>
<reference evidence="2" key="2">
    <citation type="submission" date="2020-09" db="EMBL/GenBank/DDBJ databases">
        <authorList>
            <person name="Sun Q."/>
            <person name="Zhou Y."/>
        </authorList>
    </citation>
    <scope>NUCLEOTIDE SEQUENCE</scope>
    <source>
        <strain evidence="2">CGMCC 1.15448</strain>
    </source>
</reference>
<keyword evidence="3" id="KW-1185">Reference proteome</keyword>
<organism evidence="2 3">
    <name type="scientific">Puia dinghuensis</name>
    <dbReference type="NCBI Taxonomy" id="1792502"/>
    <lineage>
        <taxon>Bacteria</taxon>
        <taxon>Pseudomonadati</taxon>
        <taxon>Bacteroidota</taxon>
        <taxon>Chitinophagia</taxon>
        <taxon>Chitinophagales</taxon>
        <taxon>Chitinophagaceae</taxon>
        <taxon>Puia</taxon>
    </lineage>
</organism>
<name>A0A8J2UBC8_9BACT</name>
<dbReference type="GO" id="GO:0016706">
    <property type="term" value="F:2-oxoglutarate-dependent dioxygenase activity"/>
    <property type="evidence" value="ECO:0007669"/>
    <property type="project" value="UniProtKB-ARBA"/>
</dbReference>
<dbReference type="Pfam" id="PF05721">
    <property type="entry name" value="PhyH"/>
    <property type="match status" value="1"/>
</dbReference>
<dbReference type="PANTHER" id="PTHR20883:SF48">
    <property type="entry name" value="ECTOINE DIOXYGENASE"/>
    <property type="match status" value="1"/>
</dbReference>
<comment type="caution">
    <text evidence="2">The sequence shown here is derived from an EMBL/GenBank/DDBJ whole genome shotgun (WGS) entry which is preliminary data.</text>
</comment>
<dbReference type="SUPFAM" id="SSF51197">
    <property type="entry name" value="Clavaminate synthase-like"/>
    <property type="match status" value="1"/>
</dbReference>
<dbReference type="GO" id="GO:0005506">
    <property type="term" value="F:iron ion binding"/>
    <property type="evidence" value="ECO:0007669"/>
    <property type="project" value="UniProtKB-ARBA"/>
</dbReference>
<reference evidence="2" key="1">
    <citation type="journal article" date="2014" name="Int. J. Syst. Evol. Microbiol.">
        <title>Complete genome sequence of Corynebacterium casei LMG S-19264T (=DSM 44701T), isolated from a smear-ripened cheese.</title>
        <authorList>
            <consortium name="US DOE Joint Genome Institute (JGI-PGF)"/>
            <person name="Walter F."/>
            <person name="Albersmeier A."/>
            <person name="Kalinowski J."/>
            <person name="Ruckert C."/>
        </authorList>
    </citation>
    <scope>NUCLEOTIDE SEQUENCE</scope>
    <source>
        <strain evidence="2">CGMCC 1.15448</strain>
    </source>
</reference>
<evidence type="ECO:0000256" key="1">
    <source>
        <dbReference type="ARBA" id="ARBA00001954"/>
    </source>
</evidence>
<gene>
    <name evidence="2" type="ORF">GCM10011511_15870</name>
</gene>
<dbReference type="AlphaFoldDB" id="A0A8J2UBC8"/>
<sequence>MLTEEQIYAWTHLGFILIPKFYSTETIAQMQMSADNIDRWPEIKGKWMRYYEQSNTCNEKLLCRVENFIDYDKLFHQLLYETRLLGILSELFNESPTLFKEKINFKKSGGNGFAPHQDAPAFSIFGQKYHINVMICIDNSTVSNGCIEFAPGRHKEGVLPQETNGDLRSDIVNSLDWVLVECNAGDILIFDSFIPHKSGANNSTKSRRALYATYNAQSDGDRRRDYYQEKRKYFPPEYERVVGLDLRGPNPFNLGNPIK</sequence>
<proteinExistence type="predicted"/>
<comment type="cofactor">
    <cofactor evidence="1">
        <name>Fe(2+)</name>
        <dbReference type="ChEBI" id="CHEBI:29033"/>
    </cofactor>
</comment>
<protein>
    <submittedName>
        <fullName evidence="2">Oxygenase</fullName>
    </submittedName>
</protein>